<keyword evidence="11" id="KW-1185">Reference proteome</keyword>
<gene>
    <name evidence="10" type="ORF">DD237_001476</name>
    <name evidence="9" type="ORF">DD238_001695</name>
</gene>
<evidence type="ECO:0000256" key="5">
    <source>
        <dbReference type="ARBA" id="ARBA00023136"/>
    </source>
</evidence>
<dbReference type="Pfam" id="PF13886">
    <property type="entry name" value="TM7S3_TM198"/>
    <property type="match status" value="1"/>
</dbReference>
<name>A0A3M6VJ00_9STRA</name>
<keyword evidence="4 7" id="KW-1133">Transmembrane helix</keyword>
<proteinExistence type="inferred from homology"/>
<dbReference type="AlphaFoldDB" id="A0A3M6VJ00"/>
<keyword evidence="5 7" id="KW-0472">Membrane</keyword>
<protein>
    <recommendedName>
        <fullName evidence="6">Transmembrane protein 198</fullName>
    </recommendedName>
</protein>
<dbReference type="InterPro" id="IPR040236">
    <property type="entry name" value="TMEM198"/>
</dbReference>
<dbReference type="PANTHER" id="PTHR31247:SF5">
    <property type="entry name" value="DUF4203 DOMAIN-CONTAINING PROTEIN"/>
    <property type="match status" value="1"/>
</dbReference>
<evidence type="ECO:0000256" key="6">
    <source>
        <dbReference type="ARBA" id="ARBA00049737"/>
    </source>
</evidence>
<sequence length="273" mass="29363">MLNHLSLWVNAAETASDSIESLFDSTKGYKISGSVLAITAIAVGVVMVTMGYRFLRAALFAVGFVVGGVVVALVVEHIFEDKSWVSTASWIAFVVGGFLTGSIVMSLYSLGVFVVGAAAGVVLSMMINNSVGYEIYPSNPQVVLIVLCIVLGILGGVLALKLERPVLIIATSLFGAAILVWGVGYFTGDFPASNDLKKYGTKDITTKDWVYSIPDAWWGYLVGIIVLFGLGMFIQFRKTGRTSVNKSYAVERQTVYVEATTPYGHHGNPLQRV</sequence>
<dbReference type="InterPro" id="IPR025256">
    <property type="entry name" value="TM7S3/TM198-like_dom"/>
</dbReference>
<feature type="transmembrane region" description="Helical" evidence="7">
    <location>
        <begin position="57"/>
        <end position="78"/>
    </location>
</feature>
<dbReference type="Proteomes" id="UP000286097">
    <property type="component" value="Unassembled WGS sequence"/>
</dbReference>
<feature type="domain" description="TM7S3/TM198-like" evidence="8">
    <location>
        <begin position="38"/>
        <end position="236"/>
    </location>
</feature>
<feature type="transmembrane region" description="Helical" evidence="7">
    <location>
        <begin position="217"/>
        <end position="236"/>
    </location>
</feature>
<dbReference type="VEuPathDB" id="FungiDB:DD237_001476"/>
<feature type="transmembrane region" description="Helical" evidence="7">
    <location>
        <begin position="167"/>
        <end position="187"/>
    </location>
</feature>
<comment type="similarity">
    <text evidence="2">Belongs to the TMEM198 family.</text>
</comment>
<keyword evidence="3 7" id="KW-0812">Transmembrane</keyword>
<dbReference type="PANTHER" id="PTHR31247">
    <property type="entry name" value="TRANSMEMBRANE PROTEIN 198 FAMILY MEMBER"/>
    <property type="match status" value="1"/>
</dbReference>
<feature type="transmembrane region" description="Helical" evidence="7">
    <location>
        <begin position="84"/>
        <end position="100"/>
    </location>
</feature>
<dbReference type="EMBL" id="QLLG01000207">
    <property type="protein sequence ID" value="RMX66337.1"/>
    <property type="molecule type" value="Genomic_DNA"/>
</dbReference>
<feature type="transmembrane region" description="Helical" evidence="7">
    <location>
        <begin position="107"/>
        <end position="127"/>
    </location>
</feature>
<accession>A0A3M6VJ00</accession>
<evidence type="ECO:0000313" key="9">
    <source>
        <dbReference type="EMBL" id="RMX66337.1"/>
    </source>
</evidence>
<dbReference type="Proteomes" id="UP000282087">
    <property type="component" value="Unassembled WGS sequence"/>
</dbReference>
<feature type="transmembrane region" description="Helical" evidence="7">
    <location>
        <begin position="142"/>
        <end position="160"/>
    </location>
</feature>
<comment type="subcellular location">
    <subcellularLocation>
        <location evidence="1">Membrane</location>
        <topology evidence="1">Multi-pass membrane protein</topology>
    </subcellularLocation>
</comment>
<evidence type="ECO:0000313" key="11">
    <source>
        <dbReference type="Proteomes" id="UP000282087"/>
    </source>
</evidence>
<dbReference type="STRING" id="542832.A0A3M6VJ00"/>
<evidence type="ECO:0000256" key="2">
    <source>
        <dbReference type="ARBA" id="ARBA00006244"/>
    </source>
</evidence>
<evidence type="ECO:0000256" key="4">
    <source>
        <dbReference type="ARBA" id="ARBA00022989"/>
    </source>
</evidence>
<dbReference type="EMBL" id="QKXF01000105">
    <property type="protein sequence ID" value="RQM16951.1"/>
    <property type="molecule type" value="Genomic_DNA"/>
</dbReference>
<organism evidence="9 11">
    <name type="scientific">Peronospora effusa</name>
    <dbReference type="NCBI Taxonomy" id="542832"/>
    <lineage>
        <taxon>Eukaryota</taxon>
        <taxon>Sar</taxon>
        <taxon>Stramenopiles</taxon>
        <taxon>Oomycota</taxon>
        <taxon>Peronosporomycetes</taxon>
        <taxon>Peronosporales</taxon>
        <taxon>Peronosporaceae</taxon>
        <taxon>Peronospora</taxon>
    </lineage>
</organism>
<evidence type="ECO:0000259" key="8">
    <source>
        <dbReference type="Pfam" id="PF13886"/>
    </source>
</evidence>
<evidence type="ECO:0000313" key="12">
    <source>
        <dbReference type="Proteomes" id="UP000286097"/>
    </source>
</evidence>
<evidence type="ECO:0000313" key="10">
    <source>
        <dbReference type="EMBL" id="RQM16951.1"/>
    </source>
</evidence>
<evidence type="ECO:0000256" key="1">
    <source>
        <dbReference type="ARBA" id="ARBA00004141"/>
    </source>
</evidence>
<evidence type="ECO:0000256" key="7">
    <source>
        <dbReference type="SAM" id="Phobius"/>
    </source>
</evidence>
<dbReference type="GO" id="GO:0005886">
    <property type="term" value="C:plasma membrane"/>
    <property type="evidence" value="ECO:0007669"/>
    <property type="project" value="TreeGrafter"/>
</dbReference>
<feature type="transmembrane region" description="Helical" evidence="7">
    <location>
        <begin position="31"/>
        <end position="50"/>
    </location>
</feature>
<comment type="caution">
    <text evidence="9">The sequence shown here is derived from an EMBL/GenBank/DDBJ whole genome shotgun (WGS) entry which is preliminary data.</text>
</comment>
<evidence type="ECO:0000256" key="3">
    <source>
        <dbReference type="ARBA" id="ARBA00022692"/>
    </source>
</evidence>
<reference evidence="11 12" key="1">
    <citation type="submission" date="2018-06" db="EMBL/GenBank/DDBJ databases">
        <title>Comparative genomics of downy mildews reveals potential adaptations to biotrophy.</title>
        <authorList>
            <person name="Fletcher K."/>
            <person name="Klosterman S.J."/>
            <person name="Derevnina L."/>
            <person name="Martin F."/>
            <person name="Koike S."/>
            <person name="Reyes Chin-Wo S."/>
            <person name="Mou B."/>
            <person name="Michelmore R."/>
        </authorList>
    </citation>
    <scope>NUCLEOTIDE SEQUENCE [LARGE SCALE GENOMIC DNA]</scope>
    <source>
        <strain evidence="10 12">R13</strain>
        <strain evidence="9 11">R14</strain>
    </source>
</reference>